<dbReference type="EMBL" id="KU885989">
    <property type="protein sequence ID" value="ANJ20738.1"/>
    <property type="molecule type" value="Genomic_DNA"/>
</dbReference>
<name>A0A191VYF1_9CAUD</name>
<proteinExistence type="predicted"/>
<sequence>MTHTTIIDTNYTVTPKWFDISDKTEEGGEDVIAFAAGPYAVDLNITCEVNAGNIQFQVRDSNGDWFTPAEASYTVLDSNLVRLPRANMPDIRIIATADAKFMVTGSLR</sequence>
<reference evidence="1 2" key="1">
    <citation type="journal article" date="2016" name="Curr. Microbiol.">
        <title>Characterization and Complete Genome Sequences of Three N4-Like Roseobacter Phages Isolated from the South China Sea.</title>
        <authorList>
            <person name="Li B."/>
            <person name="Zhang S."/>
            <person name="Long L."/>
            <person name="Huang S."/>
        </authorList>
    </citation>
    <scope>NUCLEOTIDE SEQUENCE [LARGE SCALE GENOMIC DNA]</scope>
</reference>
<evidence type="ECO:0000313" key="1">
    <source>
        <dbReference type="EMBL" id="ANJ20738.1"/>
    </source>
</evidence>
<protein>
    <submittedName>
        <fullName evidence="1">Virion protein</fullName>
    </submittedName>
</protein>
<dbReference type="Proteomes" id="UP000259976">
    <property type="component" value="Segment"/>
</dbReference>
<organism evidence="1 2">
    <name type="scientific">Roseobacter phage RD-1410W1-01</name>
    <dbReference type="NCBI Taxonomy" id="1815984"/>
    <lineage>
        <taxon>Viruses</taxon>
        <taxon>Duplodnaviria</taxon>
        <taxon>Heunggongvirae</taxon>
        <taxon>Uroviricota</taxon>
        <taxon>Caudoviricetes</taxon>
        <taxon>Schitoviridae</taxon>
        <taxon>Rhodovirinae</taxon>
        <taxon>Aoqinvirus</taxon>
        <taxon>Aoqinvirus RD1410W101</taxon>
    </lineage>
</organism>
<keyword evidence="2" id="KW-1185">Reference proteome</keyword>
<evidence type="ECO:0000313" key="2">
    <source>
        <dbReference type="Proteomes" id="UP000259976"/>
    </source>
</evidence>
<accession>A0A191VYF1</accession>
<gene>
    <name evidence="1" type="ORF">RDp01_gp04</name>
</gene>